<dbReference type="AlphaFoldDB" id="A0AAF0YBH7"/>
<dbReference type="GO" id="GO:0005829">
    <property type="term" value="C:cytosol"/>
    <property type="evidence" value="ECO:0007669"/>
    <property type="project" value="TreeGrafter"/>
</dbReference>
<dbReference type="InterPro" id="IPR029039">
    <property type="entry name" value="Flavoprotein-like_sf"/>
</dbReference>
<sequence>MRIHPSPRLRNTRPRVAIVLGSTREPSNTAGLGTYVRNLLRRYFPTVEVEVVHLSKSTAAGHPLPFEIIGTPATHKPPGGDRARLPDTYTHPSVVAWSAAVVSYDAVLFLAPQYNGSITAPLKNALDQLCWEWKGLPAALVTCGGGGGGTLTEHGRLIIGRNFGMDLCDEGVEIALRPALSTGHWVRGDEAWLAVYDEPMLALLAELVRKAEAWRDERDRDWDE</sequence>
<evidence type="ECO:0000259" key="1">
    <source>
        <dbReference type="Pfam" id="PF03358"/>
    </source>
</evidence>
<dbReference type="InterPro" id="IPR005025">
    <property type="entry name" value="FMN_Rdtase-like_dom"/>
</dbReference>
<dbReference type="GeneID" id="87810329"/>
<dbReference type="InterPro" id="IPR050712">
    <property type="entry name" value="NAD(P)H-dep_reductase"/>
</dbReference>
<reference evidence="2" key="1">
    <citation type="submission" date="2023-10" db="EMBL/GenBank/DDBJ databases">
        <authorList>
            <person name="Noh H."/>
        </authorList>
    </citation>
    <scope>NUCLEOTIDE SEQUENCE</scope>
    <source>
        <strain evidence="2">DUCC4014</strain>
    </source>
</reference>
<dbReference type="GO" id="GO:0016491">
    <property type="term" value="F:oxidoreductase activity"/>
    <property type="evidence" value="ECO:0007669"/>
    <property type="project" value="InterPro"/>
</dbReference>
<dbReference type="GO" id="GO:0010181">
    <property type="term" value="F:FMN binding"/>
    <property type="evidence" value="ECO:0007669"/>
    <property type="project" value="TreeGrafter"/>
</dbReference>
<accession>A0AAF0YBH7</accession>
<dbReference type="EMBL" id="CP086718">
    <property type="protein sequence ID" value="WOO83635.1"/>
    <property type="molecule type" value="Genomic_DNA"/>
</dbReference>
<feature type="domain" description="NADPH-dependent FMN reductase-like" evidence="1">
    <location>
        <begin position="14"/>
        <end position="165"/>
    </location>
</feature>
<dbReference type="SUPFAM" id="SSF52218">
    <property type="entry name" value="Flavoproteins"/>
    <property type="match status" value="1"/>
</dbReference>
<dbReference type="Proteomes" id="UP000827549">
    <property type="component" value="Chromosome 5"/>
</dbReference>
<protein>
    <submittedName>
        <fullName evidence="2">NAD(P)H-dependent FMN reductasec</fullName>
    </submittedName>
</protein>
<keyword evidence="3" id="KW-1185">Reference proteome</keyword>
<evidence type="ECO:0000313" key="3">
    <source>
        <dbReference type="Proteomes" id="UP000827549"/>
    </source>
</evidence>
<organism evidence="2 3">
    <name type="scientific">Vanrija pseudolonga</name>
    <dbReference type="NCBI Taxonomy" id="143232"/>
    <lineage>
        <taxon>Eukaryota</taxon>
        <taxon>Fungi</taxon>
        <taxon>Dikarya</taxon>
        <taxon>Basidiomycota</taxon>
        <taxon>Agaricomycotina</taxon>
        <taxon>Tremellomycetes</taxon>
        <taxon>Trichosporonales</taxon>
        <taxon>Trichosporonaceae</taxon>
        <taxon>Vanrija</taxon>
    </lineage>
</organism>
<name>A0AAF0YBH7_9TREE</name>
<gene>
    <name evidence="2" type="primary">SPCC4B3.06c</name>
    <name evidence="2" type="ORF">LOC62_05G007155</name>
</gene>
<dbReference type="RefSeq" id="XP_062629661.1">
    <property type="nucleotide sequence ID" value="XM_062773677.1"/>
</dbReference>
<dbReference type="PANTHER" id="PTHR30543">
    <property type="entry name" value="CHROMATE REDUCTASE"/>
    <property type="match status" value="1"/>
</dbReference>
<proteinExistence type="predicted"/>
<dbReference type="PANTHER" id="PTHR30543:SF21">
    <property type="entry name" value="NAD(P)H-DEPENDENT FMN REDUCTASE LOT6"/>
    <property type="match status" value="1"/>
</dbReference>
<evidence type="ECO:0000313" key="2">
    <source>
        <dbReference type="EMBL" id="WOO83635.1"/>
    </source>
</evidence>
<dbReference type="Gene3D" id="3.40.50.360">
    <property type="match status" value="1"/>
</dbReference>
<dbReference type="Pfam" id="PF03358">
    <property type="entry name" value="FMN_red"/>
    <property type="match status" value="1"/>
</dbReference>